<feature type="compositionally biased region" description="Basic and acidic residues" evidence="2">
    <location>
        <begin position="801"/>
        <end position="811"/>
    </location>
</feature>
<keyword evidence="1" id="KW-0677">Repeat</keyword>
<protein>
    <submittedName>
        <fullName evidence="3">Uncharacterized protein</fullName>
    </submittedName>
</protein>
<feature type="compositionally biased region" description="Basic and acidic residues" evidence="2">
    <location>
        <begin position="772"/>
        <end position="788"/>
    </location>
</feature>
<feature type="non-terminal residue" evidence="3">
    <location>
        <position position="1"/>
    </location>
</feature>
<dbReference type="PRINTS" id="PR00633">
    <property type="entry name" value="RCCNDNSATION"/>
</dbReference>
<dbReference type="AlphaFoldDB" id="A0A5J4WLG9"/>
<sequence length="1052" mass="119792">DDSSDKKTDAQYLLKEPPKYLVWKVQAGEDHVIALTEEGIVYTWGSNEFGQLGRGDFVNKEAEDIIRERREDGKHKDGGWDDEDEARLQDLRIQSNYSDVPQIVDFFSGLKVMDIHIPPNSNISVAITRLDVYIWGKGIGSTPRLYHHFMGRLPVAIAIDPSERGNIPSIELYGDKATISAEKKKSLREKENENYQKRVEWRNQVRDIRQREIVYEEKKKARDDKKRRGEKLKDTDKFQEEKFEYPPPPKLENVVVEEEVDEESEMDPLTRLKVRGDPTFPTALCICAHNQIGRFKNKYRAYITASSPVKQTFNAVAPTYRKDFPKILLVPPSTASLDVLISKFQYITLLEKVEDTFNSIKNKNLRNKVCGYGCCPCTCGGSIFCCAHSVNYPRPEVEKILSESSKGSIIFELVEGAKNQSVIAITIRKFKHKYPTKDELDVLQRKRADTVKQRETLKEQLRKEDKEREQSAGTQSDNLTRSKNLQLTPGVVKQTLLATRLLPSDTKQRKGSKETETSTKLKQRKKKSAQSEKSSTSSSGSSASTTSAASSKKKERLRKQKVQEKEKEKESQKSKADSKKEKESVKSKTSSKKQEEAKKKDKDEESSSESSTTSSTSTGTSESSLEKTDLTKSDVVTKKDDEEEVKDREKKVEAATPVEDEKKSEQSEDKDKEKDKETKSEEEEEKKSEAKEEEKKVDEEEKKSEAKEEEETKDKEEDKEEEKKKEESEDESLASGSEKDKKDIIYTDDASTKLEEDKPTTTASEGTEDQDKETKDESKDKDEVKDEVKDEDEDVSGDDDDRAKKSEVKDEDKDEDKEEDKDEDKEEDKDEDKDEDKEDKQNEGTDHKSGTDVTGESGTESTDKSEQENKHEYKYESDEKDTDEEKADTTPASEEEDKKKSEDNKEDEDVSGDDDDRVKKSEEKKEDQFPPGRIEVKVLSLKRDDGKDEGDSKAFAKILYAGEEKNTRDDGLGETYEFNFLGGEQGGDKTIKVQMWDVDDDDEDEQIGSKGVSIKEFLNNRSTKTVQFIGSGNLYGQNVGSLELEVEYIPDD</sequence>
<feature type="compositionally biased region" description="Basic and acidic residues" evidence="2">
    <location>
        <begin position="941"/>
        <end position="950"/>
    </location>
</feature>
<dbReference type="Pfam" id="PF13540">
    <property type="entry name" value="RCC1_2"/>
    <property type="match status" value="1"/>
</dbReference>
<feature type="compositionally biased region" description="Polar residues" evidence="2">
    <location>
        <begin position="851"/>
        <end position="860"/>
    </location>
</feature>
<feature type="compositionally biased region" description="Low complexity" evidence="2">
    <location>
        <begin position="531"/>
        <end position="550"/>
    </location>
</feature>
<proteinExistence type="predicted"/>
<feature type="compositionally biased region" description="Low complexity" evidence="2">
    <location>
        <begin position="608"/>
        <end position="623"/>
    </location>
</feature>
<dbReference type="PANTHER" id="PTHR45622:SF58">
    <property type="entry name" value="REGULATOR OF CHROMOSOME CONDENSATION DOMAIN-CONTAINING PROTEIN"/>
    <property type="match status" value="1"/>
</dbReference>
<feature type="compositionally biased region" description="Acidic residues" evidence="2">
    <location>
        <begin position="812"/>
        <end position="837"/>
    </location>
</feature>
<dbReference type="InterPro" id="IPR009091">
    <property type="entry name" value="RCC1/BLIP-II"/>
</dbReference>
<reference evidence="3 4" key="1">
    <citation type="submission" date="2019-03" db="EMBL/GenBank/DDBJ databases">
        <title>Single cell metagenomics reveals metabolic interactions within the superorganism composed of flagellate Streblomastix strix and complex community of Bacteroidetes bacteria on its surface.</title>
        <authorList>
            <person name="Treitli S.C."/>
            <person name="Kolisko M."/>
            <person name="Husnik F."/>
            <person name="Keeling P."/>
            <person name="Hampl V."/>
        </authorList>
    </citation>
    <scope>NUCLEOTIDE SEQUENCE [LARGE SCALE GENOMIC DNA]</scope>
    <source>
        <strain evidence="3">ST1C</strain>
    </source>
</reference>
<feature type="compositionally biased region" description="Basic and acidic residues" evidence="2">
    <location>
        <begin position="506"/>
        <end position="519"/>
    </location>
</feature>
<comment type="caution">
    <text evidence="3">The sequence shown here is derived from an EMBL/GenBank/DDBJ whole genome shotgun (WGS) entry which is preliminary data.</text>
</comment>
<feature type="compositionally biased region" description="Basic and acidic residues" evidence="2">
    <location>
        <begin position="561"/>
        <end position="605"/>
    </location>
</feature>
<evidence type="ECO:0000256" key="2">
    <source>
        <dbReference type="SAM" id="MobiDB-lite"/>
    </source>
</evidence>
<feature type="compositionally biased region" description="Acidic residues" evidence="2">
    <location>
        <begin position="789"/>
        <end position="800"/>
    </location>
</feature>
<feature type="compositionally biased region" description="Basic and acidic residues" evidence="2">
    <location>
        <begin position="861"/>
        <end position="877"/>
    </location>
</feature>
<feature type="region of interest" description="Disordered" evidence="2">
    <location>
        <begin position="454"/>
        <end position="950"/>
    </location>
</feature>
<gene>
    <name evidence="3" type="ORF">EZS28_008768</name>
</gene>
<feature type="compositionally biased region" description="Basic and acidic residues" evidence="2">
    <location>
        <begin position="454"/>
        <end position="470"/>
    </location>
</feature>
<dbReference type="Proteomes" id="UP000324800">
    <property type="component" value="Unassembled WGS sequence"/>
</dbReference>
<feature type="compositionally biased region" description="Basic and acidic residues" evidence="2">
    <location>
        <begin position="916"/>
        <end position="928"/>
    </location>
</feature>
<name>A0A5J4WLG9_9EUKA</name>
<organism evidence="3 4">
    <name type="scientific">Streblomastix strix</name>
    <dbReference type="NCBI Taxonomy" id="222440"/>
    <lineage>
        <taxon>Eukaryota</taxon>
        <taxon>Metamonada</taxon>
        <taxon>Preaxostyla</taxon>
        <taxon>Oxymonadida</taxon>
        <taxon>Streblomastigidae</taxon>
        <taxon>Streblomastix</taxon>
    </lineage>
</organism>
<accession>A0A5J4WLG9</accession>
<dbReference type="SUPFAM" id="SSF50985">
    <property type="entry name" value="RCC1/BLIP-II"/>
    <property type="match status" value="1"/>
</dbReference>
<dbReference type="PANTHER" id="PTHR45622">
    <property type="entry name" value="UBIQUITIN-PROTEIN LIGASE E3A-RELATED"/>
    <property type="match status" value="1"/>
</dbReference>
<feature type="compositionally biased region" description="Basic and acidic residues" evidence="2">
    <location>
        <begin position="838"/>
        <end position="850"/>
    </location>
</feature>
<feature type="compositionally biased region" description="Basic and acidic residues" evidence="2">
    <location>
        <begin position="624"/>
        <end position="727"/>
    </location>
</feature>
<dbReference type="InterPro" id="IPR000408">
    <property type="entry name" value="Reg_chr_condens"/>
</dbReference>
<feature type="compositionally biased region" description="Polar residues" evidence="2">
    <location>
        <begin position="471"/>
        <end position="487"/>
    </location>
</feature>
<feature type="compositionally biased region" description="Basic residues" evidence="2">
    <location>
        <begin position="551"/>
        <end position="560"/>
    </location>
</feature>
<feature type="compositionally biased region" description="Basic and acidic residues" evidence="2">
    <location>
        <begin position="737"/>
        <end position="759"/>
    </location>
</feature>
<dbReference type="Gene3D" id="2.130.10.30">
    <property type="entry name" value="Regulator of chromosome condensation 1/beta-lactamase-inhibitor protein II"/>
    <property type="match status" value="1"/>
</dbReference>
<evidence type="ECO:0000313" key="3">
    <source>
        <dbReference type="EMBL" id="KAA6395701.1"/>
    </source>
</evidence>
<feature type="region of interest" description="Disordered" evidence="2">
    <location>
        <begin position="218"/>
        <end position="244"/>
    </location>
</feature>
<dbReference type="InterPro" id="IPR051709">
    <property type="entry name" value="Ub-ligase/GTPase-reg"/>
</dbReference>
<dbReference type="OrthoDB" id="10256179at2759"/>
<evidence type="ECO:0000313" key="4">
    <source>
        <dbReference type="Proteomes" id="UP000324800"/>
    </source>
</evidence>
<evidence type="ECO:0000256" key="1">
    <source>
        <dbReference type="ARBA" id="ARBA00022737"/>
    </source>
</evidence>
<dbReference type="EMBL" id="SNRW01001611">
    <property type="protein sequence ID" value="KAA6395701.1"/>
    <property type="molecule type" value="Genomic_DNA"/>
</dbReference>
<feature type="compositionally biased region" description="Acidic residues" evidence="2">
    <location>
        <begin position="904"/>
        <end position="915"/>
    </location>
</feature>